<comment type="caution">
    <text evidence="1">The sequence shown here is derived from an EMBL/GenBank/DDBJ whole genome shotgun (WGS) entry which is preliminary data.</text>
</comment>
<gene>
    <name evidence="1" type="ORF">Ahy_A09g043081</name>
</gene>
<organism evidence="1 2">
    <name type="scientific">Arachis hypogaea</name>
    <name type="common">Peanut</name>
    <dbReference type="NCBI Taxonomy" id="3818"/>
    <lineage>
        <taxon>Eukaryota</taxon>
        <taxon>Viridiplantae</taxon>
        <taxon>Streptophyta</taxon>
        <taxon>Embryophyta</taxon>
        <taxon>Tracheophyta</taxon>
        <taxon>Spermatophyta</taxon>
        <taxon>Magnoliopsida</taxon>
        <taxon>eudicotyledons</taxon>
        <taxon>Gunneridae</taxon>
        <taxon>Pentapetalae</taxon>
        <taxon>rosids</taxon>
        <taxon>fabids</taxon>
        <taxon>Fabales</taxon>
        <taxon>Fabaceae</taxon>
        <taxon>Papilionoideae</taxon>
        <taxon>50 kb inversion clade</taxon>
        <taxon>dalbergioids sensu lato</taxon>
        <taxon>Dalbergieae</taxon>
        <taxon>Pterocarpus clade</taxon>
        <taxon>Arachis</taxon>
    </lineage>
</organism>
<proteinExistence type="predicted"/>
<name>A0A445BHH5_ARAHY</name>
<reference evidence="1 2" key="1">
    <citation type="submission" date="2019-01" db="EMBL/GenBank/DDBJ databases">
        <title>Sequencing of cultivated peanut Arachis hypogaea provides insights into genome evolution and oil improvement.</title>
        <authorList>
            <person name="Chen X."/>
        </authorList>
    </citation>
    <scope>NUCLEOTIDE SEQUENCE [LARGE SCALE GENOMIC DNA]</scope>
    <source>
        <strain evidence="2">cv. Fuhuasheng</strain>
        <tissue evidence="1">Leaves</tissue>
    </source>
</reference>
<accession>A0A445BHH5</accession>
<evidence type="ECO:0000313" key="2">
    <source>
        <dbReference type="Proteomes" id="UP000289738"/>
    </source>
</evidence>
<dbReference type="EMBL" id="SDMP01000009">
    <property type="protein sequence ID" value="RYR38127.1"/>
    <property type="molecule type" value="Genomic_DNA"/>
</dbReference>
<protein>
    <submittedName>
        <fullName evidence="1">Uncharacterized protein</fullName>
    </submittedName>
</protein>
<keyword evidence="2" id="KW-1185">Reference proteome</keyword>
<sequence>MTSLYWSQEIRDLMILYFVEELTAILHGTYDNMMAEMQEYKAKNKEKYLLPHKAAFLDDIDNLQNPPRMRTIGCPKNGLGSNIKK</sequence>
<dbReference type="Proteomes" id="UP000289738">
    <property type="component" value="Chromosome A09"/>
</dbReference>
<dbReference type="AlphaFoldDB" id="A0A445BHH5"/>
<evidence type="ECO:0000313" key="1">
    <source>
        <dbReference type="EMBL" id="RYR38127.1"/>
    </source>
</evidence>